<keyword evidence="3" id="KW-1185">Reference proteome</keyword>
<evidence type="ECO:0000313" key="3">
    <source>
        <dbReference type="Proteomes" id="UP001355207"/>
    </source>
</evidence>
<organism evidence="2 3">
    <name type="scientific">Kwoniella dendrophila CBS 6074</name>
    <dbReference type="NCBI Taxonomy" id="1295534"/>
    <lineage>
        <taxon>Eukaryota</taxon>
        <taxon>Fungi</taxon>
        <taxon>Dikarya</taxon>
        <taxon>Basidiomycota</taxon>
        <taxon>Agaricomycotina</taxon>
        <taxon>Tremellomycetes</taxon>
        <taxon>Tremellales</taxon>
        <taxon>Cryptococcaceae</taxon>
        <taxon>Kwoniella</taxon>
    </lineage>
</organism>
<reference evidence="2 3" key="1">
    <citation type="submission" date="2024-01" db="EMBL/GenBank/DDBJ databases">
        <title>Comparative genomics of Cryptococcus and Kwoniella reveals pathogenesis evolution and contrasting modes of karyotype evolution via chromosome fusion or intercentromeric recombination.</title>
        <authorList>
            <person name="Coelho M.A."/>
            <person name="David-Palma M."/>
            <person name="Shea T."/>
            <person name="Bowers K."/>
            <person name="McGinley-Smith S."/>
            <person name="Mohammad A.W."/>
            <person name="Gnirke A."/>
            <person name="Yurkov A.M."/>
            <person name="Nowrousian M."/>
            <person name="Sun S."/>
            <person name="Cuomo C.A."/>
            <person name="Heitman J."/>
        </authorList>
    </citation>
    <scope>NUCLEOTIDE SEQUENCE [LARGE SCALE GENOMIC DNA]</scope>
    <source>
        <strain evidence="2 3">CBS 6074</strain>
    </source>
</reference>
<dbReference type="AlphaFoldDB" id="A0AAX4JT15"/>
<accession>A0AAX4JT15</accession>
<name>A0AAX4JT15_9TREE</name>
<proteinExistence type="predicted"/>
<sequence>MDEEQVRHTTIPARLRGGSEGGCFGWFRNKKNKQQEKQATAISTATDISGNTGMTPIVYQSQSSSFPLTPSPPDSYIYNPTDDEIRNFDPMYRYELPVPVSETNALEIDPTNQLQSNVIKSYDNPPFPPQPPLSHQIQLPMHISGLNQSSAAGLGMGLGMTVGAYSSGFNPYEGWNGYPTWNDNNFCKSLGFDCGGGDGESNNNRNNTSQGDVNVSGNTNLDAGNSGDFCRRW</sequence>
<protein>
    <submittedName>
        <fullName evidence="2">Uncharacterized protein</fullName>
    </submittedName>
</protein>
<gene>
    <name evidence="2" type="ORF">L201_003474</name>
</gene>
<evidence type="ECO:0000256" key="1">
    <source>
        <dbReference type="SAM" id="MobiDB-lite"/>
    </source>
</evidence>
<evidence type="ECO:0000313" key="2">
    <source>
        <dbReference type="EMBL" id="WWC88562.1"/>
    </source>
</evidence>
<dbReference type="GeneID" id="91094144"/>
<dbReference type="RefSeq" id="XP_066075325.1">
    <property type="nucleotide sequence ID" value="XM_066219228.1"/>
</dbReference>
<dbReference type="EMBL" id="CP144101">
    <property type="protein sequence ID" value="WWC88562.1"/>
    <property type="molecule type" value="Genomic_DNA"/>
</dbReference>
<feature type="region of interest" description="Disordered" evidence="1">
    <location>
        <begin position="201"/>
        <end position="221"/>
    </location>
</feature>
<dbReference type="Proteomes" id="UP001355207">
    <property type="component" value="Chromosome 4"/>
</dbReference>